<proteinExistence type="inferred from homology"/>
<reference evidence="7" key="1">
    <citation type="submission" date="2020-03" db="EMBL/GenBank/DDBJ databases">
        <authorList>
            <person name="Weist P."/>
        </authorList>
    </citation>
    <scope>NUCLEOTIDE SEQUENCE</scope>
</reference>
<evidence type="ECO:0000256" key="6">
    <source>
        <dbReference type="SAM" id="MobiDB-lite"/>
    </source>
</evidence>
<comment type="caution">
    <text evidence="7">The sequence shown here is derived from an EMBL/GenBank/DDBJ whole genome shotgun (WGS) entry which is preliminary data.</text>
</comment>
<dbReference type="AlphaFoldDB" id="A0A9N7TWZ8"/>
<dbReference type="PANTHER" id="PTHR11592:SF32">
    <property type="entry name" value="GLUTATHIONE PEROXIDASE 3"/>
    <property type="match status" value="1"/>
</dbReference>
<dbReference type="InterPro" id="IPR000889">
    <property type="entry name" value="Glutathione_peroxidase"/>
</dbReference>
<dbReference type="PANTHER" id="PTHR11592">
    <property type="entry name" value="GLUTATHIONE PEROXIDASE"/>
    <property type="match status" value="1"/>
</dbReference>
<name>A0A9N7TWZ8_PLEPL</name>
<dbReference type="Pfam" id="PF00255">
    <property type="entry name" value="GSHPx"/>
    <property type="match status" value="1"/>
</dbReference>
<evidence type="ECO:0000256" key="1">
    <source>
        <dbReference type="ARBA" id="ARBA00006926"/>
    </source>
</evidence>
<dbReference type="EMBL" id="CADEAL010000402">
    <property type="protein sequence ID" value="CAB1419639.1"/>
    <property type="molecule type" value="Genomic_DNA"/>
</dbReference>
<accession>A0A9N7TWZ8</accession>
<feature type="region of interest" description="Disordered" evidence="6">
    <location>
        <begin position="1"/>
        <end position="70"/>
    </location>
</feature>
<keyword evidence="8" id="KW-1185">Reference proteome</keyword>
<evidence type="ECO:0000313" key="7">
    <source>
        <dbReference type="EMBL" id="CAB1419639.1"/>
    </source>
</evidence>
<dbReference type="PROSITE" id="PS51355">
    <property type="entry name" value="GLUTATHIONE_PEROXID_3"/>
    <property type="match status" value="1"/>
</dbReference>
<evidence type="ECO:0000256" key="4">
    <source>
        <dbReference type="ARBA" id="ARBA00023002"/>
    </source>
</evidence>
<dbReference type="InterPro" id="IPR036249">
    <property type="entry name" value="Thioredoxin-like_sf"/>
</dbReference>
<keyword evidence="4 5" id="KW-0560">Oxidoreductase</keyword>
<gene>
    <name evidence="7" type="ORF">PLEPLA_LOCUS7488</name>
</gene>
<protein>
    <recommendedName>
        <fullName evidence="2 5">Glutathione peroxidase</fullName>
    </recommendedName>
</protein>
<dbReference type="GO" id="GO:0004602">
    <property type="term" value="F:glutathione peroxidase activity"/>
    <property type="evidence" value="ECO:0007669"/>
    <property type="project" value="TreeGrafter"/>
</dbReference>
<evidence type="ECO:0000256" key="3">
    <source>
        <dbReference type="ARBA" id="ARBA00022559"/>
    </source>
</evidence>
<dbReference type="PRINTS" id="PR01011">
    <property type="entry name" value="GLUTPROXDASE"/>
</dbReference>
<comment type="similarity">
    <text evidence="1 5">Belongs to the glutathione peroxidase family.</text>
</comment>
<dbReference type="SUPFAM" id="SSF52833">
    <property type="entry name" value="Thioredoxin-like"/>
    <property type="match status" value="1"/>
</dbReference>
<evidence type="ECO:0000313" key="8">
    <source>
        <dbReference type="Proteomes" id="UP001153269"/>
    </source>
</evidence>
<dbReference type="Gene3D" id="3.40.30.10">
    <property type="entry name" value="Glutaredoxin"/>
    <property type="match status" value="1"/>
</dbReference>
<organism evidence="7 8">
    <name type="scientific">Pleuronectes platessa</name>
    <name type="common">European plaice</name>
    <dbReference type="NCBI Taxonomy" id="8262"/>
    <lineage>
        <taxon>Eukaryota</taxon>
        <taxon>Metazoa</taxon>
        <taxon>Chordata</taxon>
        <taxon>Craniata</taxon>
        <taxon>Vertebrata</taxon>
        <taxon>Euteleostomi</taxon>
        <taxon>Actinopterygii</taxon>
        <taxon>Neopterygii</taxon>
        <taxon>Teleostei</taxon>
        <taxon>Neoteleostei</taxon>
        <taxon>Acanthomorphata</taxon>
        <taxon>Carangaria</taxon>
        <taxon>Pleuronectiformes</taxon>
        <taxon>Pleuronectoidei</taxon>
        <taxon>Pleuronectidae</taxon>
        <taxon>Pleuronectes</taxon>
    </lineage>
</organism>
<dbReference type="Proteomes" id="UP001153269">
    <property type="component" value="Unassembled WGS sequence"/>
</dbReference>
<evidence type="ECO:0000256" key="2">
    <source>
        <dbReference type="ARBA" id="ARBA00012310"/>
    </source>
</evidence>
<feature type="compositionally biased region" description="Basic and acidic residues" evidence="6">
    <location>
        <begin position="1"/>
        <end position="12"/>
    </location>
</feature>
<evidence type="ECO:0000256" key="5">
    <source>
        <dbReference type="RuleBase" id="RU000499"/>
    </source>
</evidence>
<dbReference type="GO" id="GO:0006979">
    <property type="term" value="P:response to oxidative stress"/>
    <property type="evidence" value="ECO:0007669"/>
    <property type="project" value="InterPro"/>
</dbReference>
<sequence>MRSLGHRDEPAPRHYAAMGGSRTPVDTGAGTGQSAPSHTQVDKLTLATADPREGASSLPAVARSTPPYTPRNMTVILRETRTRNHSERPPRLGKIGMMWPLVPLLLLGVLRPCTAGAPLTQHCDSSTDGTIFKYQAKSLNGSHNYVELNALQEEMGPYGLTILGFPSHQFGKQEPGQNHEIVPGLKHVRPGNGFVPNFLLFEKGDVNGKDEQEVYTFLKNSCPPVGDDFGNQANRLFWEPLKISDIKWNFEKFLVGPDGKPVMRWHPGVQISVVRADIRRHLLQRRYTQRPYT</sequence>
<keyword evidence="3 5" id="KW-0575">Peroxidase</keyword>